<protein>
    <submittedName>
        <fullName evidence="8">Predicted protein</fullName>
    </submittedName>
</protein>
<dbReference type="GO" id="GO:0022857">
    <property type="term" value="F:transmembrane transporter activity"/>
    <property type="evidence" value="ECO:0007669"/>
    <property type="project" value="InterPro"/>
</dbReference>
<sequence>MDQVKSSRSNYHHLENIRSPLLINSSPSPLFRKFKTSLPTKIKYFNKGFFNVLVLGISFLILFSAFNILLFYFTEIRRRITASAIVLYSSLSGFSIVTPSIIKLFGLRTSIIVGAFLYALFVLSLSVEMAPVSYTMSTISGLGGSLLWIANGEILTRAANYYQRMAKKERNKMEIDHFNSAFTVIFFAIYQLNSLLGNLISTSMLKLSLGEFWLFLILFIISLFGIILLTPLRNISFHETITTIEYELPKPPSTRDRLLAIIANVLVYIKDTISVILSPKMILFSVIFFYSGYSIAFFYRVLPRVMQKHSNSFIVPWAIACFGLSEVVGSLLFGRLSDKIGKRPVMIATIIFHVLAISSSFATVYWPPSYITYFVPQIICGLADSGLNVVIYSVLGGTGDYFKYAKTSEAFSSFKIIQSLGVCIGIVFGTLFSVQTVQFTLAGVLFISILFYIALDWNFPIDGKRKIKKTRRCKQNNHLPHEPYF</sequence>
<keyword evidence="5 6" id="KW-0472">Membrane</keyword>
<feature type="transmembrane region" description="Helical" evidence="6">
    <location>
        <begin position="440"/>
        <end position="459"/>
    </location>
</feature>
<evidence type="ECO:0000256" key="6">
    <source>
        <dbReference type="SAM" id="Phobius"/>
    </source>
</evidence>
<feature type="domain" description="Major facilitator superfamily (MFS) profile" evidence="7">
    <location>
        <begin position="280"/>
        <end position="485"/>
    </location>
</feature>
<comment type="similarity">
    <text evidence="2">Belongs to the unc-93 family.</text>
</comment>
<evidence type="ECO:0000259" key="7">
    <source>
        <dbReference type="PROSITE" id="PS50850"/>
    </source>
</evidence>
<keyword evidence="9" id="KW-1185">Reference proteome</keyword>
<feature type="transmembrane region" description="Helical" evidence="6">
    <location>
        <begin position="345"/>
        <end position="367"/>
    </location>
</feature>
<feature type="transmembrane region" description="Helical" evidence="6">
    <location>
        <begin position="416"/>
        <end position="434"/>
    </location>
</feature>
<dbReference type="OMA" id="HECCLIG"/>
<dbReference type="Pfam" id="PF05978">
    <property type="entry name" value="UNC-93"/>
    <property type="match status" value="1"/>
</dbReference>
<feature type="transmembrane region" description="Helical" evidence="6">
    <location>
        <begin position="314"/>
        <end position="333"/>
    </location>
</feature>
<dbReference type="InterPro" id="IPR010291">
    <property type="entry name" value="Ion_channel_UNC-93"/>
</dbReference>
<dbReference type="EMBL" id="GG738849">
    <property type="protein sequence ID" value="EFC49075.1"/>
    <property type="molecule type" value="Genomic_DNA"/>
</dbReference>
<dbReference type="GO" id="GO:0016020">
    <property type="term" value="C:membrane"/>
    <property type="evidence" value="ECO:0007669"/>
    <property type="project" value="UniProtKB-SubCell"/>
</dbReference>
<dbReference type="InParanoid" id="D2V2K2"/>
<feature type="transmembrane region" description="Helical" evidence="6">
    <location>
        <begin position="212"/>
        <end position="232"/>
    </location>
</feature>
<dbReference type="InterPro" id="IPR020846">
    <property type="entry name" value="MFS_dom"/>
</dbReference>
<proteinExistence type="inferred from homology"/>
<dbReference type="eggNOG" id="KOG3098">
    <property type="taxonomic scope" value="Eukaryota"/>
</dbReference>
<dbReference type="InterPro" id="IPR051951">
    <property type="entry name" value="UNC-93_regulatory"/>
</dbReference>
<dbReference type="GeneID" id="8852775"/>
<dbReference type="AlphaFoldDB" id="D2V2K2"/>
<gene>
    <name evidence="8" type="ORF">NAEGRDRAFT_30563</name>
</gene>
<evidence type="ECO:0000256" key="1">
    <source>
        <dbReference type="ARBA" id="ARBA00004141"/>
    </source>
</evidence>
<keyword evidence="4 6" id="KW-1133">Transmembrane helix</keyword>
<evidence type="ECO:0000256" key="3">
    <source>
        <dbReference type="ARBA" id="ARBA00022692"/>
    </source>
</evidence>
<keyword evidence="3 6" id="KW-0812">Transmembrane</keyword>
<evidence type="ECO:0000256" key="4">
    <source>
        <dbReference type="ARBA" id="ARBA00022989"/>
    </source>
</evidence>
<dbReference type="KEGG" id="ngr:NAEGRDRAFT_30563"/>
<dbReference type="Gene3D" id="1.20.1250.20">
    <property type="entry name" value="MFS general substrate transporter like domains"/>
    <property type="match status" value="1"/>
</dbReference>
<dbReference type="OrthoDB" id="196103at2759"/>
<dbReference type="PANTHER" id="PTHR19444">
    <property type="entry name" value="UNC-93 RELATED"/>
    <property type="match status" value="1"/>
</dbReference>
<feature type="transmembrane region" description="Helical" evidence="6">
    <location>
        <begin position="133"/>
        <end position="154"/>
    </location>
</feature>
<evidence type="ECO:0000256" key="5">
    <source>
        <dbReference type="ARBA" id="ARBA00023136"/>
    </source>
</evidence>
<dbReference type="RefSeq" id="XP_002681819.1">
    <property type="nucleotide sequence ID" value="XM_002681773.1"/>
</dbReference>
<dbReference type="PROSITE" id="PS50850">
    <property type="entry name" value="MFS"/>
    <property type="match status" value="1"/>
</dbReference>
<name>D2V2K2_NAEGR</name>
<dbReference type="InterPro" id="IPR036259">
    <property type="entry name" value="MFS_trans_sf"/>
</dbReference>
<comment type="subcellular location">
    <subcellularLocation>
        <location evidence="1">Membrane</location>
        <topology evidence="1">Multi-pass membrane protein</topology>
    </subcellularLocation>
</comment>
<feature type="transmembrane region" description="Helical" evidence="6">
    <location>
        <begin position="282"/>
        <end position="302"/>
    </location>
</feature>
<feature type="transmembrane region" description="Helical" evidence="6">
    <location>
        <begin position="49"/>
        <end position="74"/>
    </location>
</feature>
<evidence type="ECO:0000256" key="2">
    <source>
        <dbReference type="ARBA" id="ARBA00009172"/>
    </source>
</evidence>
<dbReference type="VEuPathDB" id="AmoebaDB:NAEGRDRAFT_30563"/>
<dbReference type="SUPFAM" id="SSF103473">
    <property type="entry name" value="MFS general substrate transporter"/>
    <property type="match status" value="1"/>
</dbReference>
<reference evidence="8 9" key="1">
    <citation type="journal article" date="2010" name="Cell">
        <title>The genome of Naegleria gruberi illuminates early eukaryotic versatility.</title>
        <authorList>
            <person name="Fritz-Laylin L.K."/>
            <person name="Prochnik S.E."/>
            <person name="Ginger M.L."/>
            <person name="Dacks J.B."/>
            <person name="Carpenter M.L."/>
            <person name="Field M.C."/>
            <person name="Kuo A."/>
            <person name="Paredez A."/>
            <person name="Chapman J."/>
            <person name="Pham J."/>
            <person name="Shu S."/>
            <person name="Neupane R."/>
            <person name="Cipriano M."/>
            <person name="Mancuso J."/>
            <person name="Tu H."/>
            <person name="Salamov A."/>
            <person name="Lindquist E."/>
            <person name="Shapiro H."/>
            <person name="Lucas S."/>
            <person name="Grigoriev I.V."/>
            <person name="Cande W.Z."/>
            <person name="Fulton C."/>
            <person name="Rokhsar D.S."/>
            <person name="Dawson S.C."/>
        </authorList>
    </citation>
    <scope>NUCLEOTIDE SEQUENCE [LARGE SCALE GENOMIC DNA]</scope>
    <source>
        <strain evidence="8 9">NEG-M</strain>
    </source>
</reference>
<feature type="transmembrane region" description="Helical" evidence="6">
    <location>
        <begin position="373"/>
        <end position="395"/>
    </location>
</feature>
<organism evidence="9">
    <name type="scientific">Naegleria gruberi</name>
    <name type="common">Amoeba</name>
    <dbReference type="NCBI Taxonomy" id="5762"/>
    <lineage>
        <taxon>Eukaryota</taxon>
        <taxon>Discoba</taxon>
        <taxon>Heterolobosea</taxon>
        <taxon>Tetramitia</taxon>
        <taxon>Eutetramitia</taxon>
        <taxon>Vahlkampfiidae</taxon>
        <taxon>Naegleria</taxon>
    </lineage>
</organism>
<evidence type="ECO:0000313" key="9">
    <source>
        <dbReference type="Proteomes" id="UP000006671"/>
    </source>
</evidence>
<evidence type="ECO:0000313" key="8">
    <source>
        <dbReference type="EMBL" id="EFC49075.1"/>
    </source>
</evidence>
<accession>D2V2K2</accession>
<feature type="transmembrane region" description="Helical" evidence="6">
    <location>
        <begin position="175"/>
        <end position="192"/>
    </location>
</feature>
<dbReference type="PANTHER" id="PTHR19444:SF13">
    <property type="entry name" value="PROTEIN UNC-93 HOMOLOG A"/>
    <property type="match status" value="1"/>
</dbReference>
<feature type="transmembrane region" description="Helical" evidence="6">
    <location>
        <begin position="80"/>
        <end position="98"/>
    </location>
</feature>
<dbReference type="Proteomes" id="UP000006671">
    <property type="component" value="Unassembled WGS sequence"/>
</dbReference>
<feature type="transmembrane region" description="Helical" evidence="6">
    <location>
        <begin position="105"/>
        <end position="127"/>
    </location>
</feature>